<keyword evidence="2" id="KW-1185">Reference proteome</keyword>
<name>A0ABS5XYW4_9CYAN</name>
<dbReference type="EMBL" id="JADOER010000002">
    <property type="protein sequence ID" value="MBT9310803.1"/>
    <property type="molecule type" value="Genomic_DNA"/>
</dbReference>
<comment type="caution">
    <text evidence="1">The sequence shown here is derived from an EMBL/GenBank/DDBJ whole genome shotgun (WGS) entry which is preliminary data.</text>
</comment>
<reference evidence="1 2" key="1">
    <citation type="journal article" date="2021" name="Mar. Drugs">
        <title>Genome Reduction and Secondary Metabolism of the Marine Sponge-Associated Cyanobacterium Leptothoe.</title>
        <authorList>
            <person name="Konstantinou D."/>
            <person name="Popin R.V."/>
            <person name="Fewer D.P."/>
            <person name="Sivonen K."/>
            <person name="Gkelis S."/>
        </authorList>
    </citation>
    <scope>NUCLEOTIDE SEQUENCE [LARGE SCALE GENOMIC DNA]</scope>
    <source>
        <strain evidence="1 2">TAU-MAC 1615</strain>
    </source>
</reference>
<evidence type="ECO:0000313" key="1">
    <source>
        <dbReference type="EMBL" id="MBT9310803.1"/>
    </source>
</evidence>
<dbReference type="RefSeq" id="WP_215616705.1">
    <property type="nucleotide sequence ID" value="NZ_JADOER010000002.1"/>
</dbReference>
<gene>
    <name evidence="1" type="ORF">IXB28_01165</name>
</gene>
<accession>A0ABS5XYW4</accession>
<protein>
    <submittedName>
        <fullName evidence="1">Uncharacterized protein</fullName>
    </submittedName>
</protein>
<organism evidence="1 2">
    <name type="scientific">Leptothoe kymatousa TAU-MAC 1615</name>
    <dbReference type="NCBI Taxonomy" id="2364775"/>
    <lineage>
        <taxon>Bacteria</taxon>
        <taxon>Bacillati</taxon>
        <taxon>Cyanobacteriota</taxon>
        <taxon>Cyanophyceae</taxon>
        <taxon>Nodosilineales</taxon>
        <taxon>Cymatolegaceae</taxon>
        <taxon>Leptothoe</taxon>
        <taxon>Leptothoe kymatousa</taxon>
    </lineage>
</organism>
<sequence>MNAAEQALSIEYASKIAATVGAFKGQLPDLRSDLKPWANDPDTRELIDPDSIDIGFHFPGFSYSFNCRSLLVQIRLHTMASEHDNTNIVKLIGIEVVGFNHLGEQWHLSTINNWQFEGVAPPKDNAGEKIKLCCRQIFKVFNPDLDA</sequence>
<proteinExistence type="predicted"/>
<dbReference type="Proteomes" id="UP001196661">
    <property type="component" value="Unassembled WGS sequence"/>
</dbReference>
<evidence type="ECO:0000313" key="2">
    <source>
        <dbReference type="Proteomes" id="UP001196661"/>
    </source>
</evidence>